<dbReference type="InterPro" id="IPR000952">
    <property type="entry name" value="AB_hydrolase_4_CS"/>
</dbReference>
<evidence type="ECO:0000256" key="3">
    <source>
        <dbReference type="ARBA" id="ARBA00022801"/>
    </source>
</evidence>
<gene>
    <name evidence="6" type="ORF">EV695_1451</name>
</gene>
<evidence type="ECO:0000256" key="1">
    <source>
        <dbReference type="ARBA" id="ARBA00010884"/>
    </source>
</evidence>
<dbReference type="SUPFAM" id="SSF53474">
    <property type="entry name" value="alpha/beta-Hydrolases"/>
    <property type="match status" value="1"/>
</dbReference>
<dbReference type="PANTHER" id="PTHR10794">
    <property type="entry name" value="ABHYDROLASE DOMAIN-CONTAINING PROTEIN"/>
    <property type="match status" value="1"/>
</dbReference>
<dbReference type="InterPro" id="IPR012020">
    <property type="entry name" value="ABHD4"/>
</dbReference>
<dbReference type="EMBL" id="SMFQ01000003">
    <property type="protein sequence ID" value="TCJ86951.1"/>
    <property type="molecule type" value="Genomic_DNA"/>
</dbReference>
<dbReference type="GO" id="GO:0034338">
    <property type="term" value="F:short-chain carboxylesterase activity"/>
    <property type="evidence" value="ECO:0007669"/>
    <property type="project" value="TreeGrafter"/>
</dbReference>
<organism evidence="6 7">
    <name type="scientific">Cocleimonas flava</name>
    <dbReference type="NCBI Taxonomy" id="634765"/>
    <lineage>
        <taxon>Bacteria</taxon>
        <taxon>Pseudomonadati</taxon>
        <taxon>Pseudomonadota</taxon>
        <taxon>Gammaproteobacteria</taxon>
        <taxon>Thiotrichales</taxon>
        <taxon>Thiotrichaceae</taxon>
        <taxon>Cocleimonas</taxon>
    </lineage>
</organism>
<protein>
    <recommendedName>
        <fullName evidence="5">AB hydrolase-1 domain-containing protein</fullName>
    </recommendedName>
</protein>
<dbReference type="PANTHER" id="PTHR10794:SF94">
    <property type="entry name" value="ESTERASE YHET-RELATED"/>
    <property type="match status" value="1"/>
</dbReference>
<dbReference type="RefSeq" id="WP_131905275.1">
    <property type="nucleotide sequence ID" value="NZ_BAAAFU010000004.1"/>
</dbReference>
<comment type="similarity">
    <text evidence="1">Belongs to the AB hydrolase superfamily. AB hydrolase 4 family.</text>
</comment>
<evidence type="ECO:0000256" key="2">
    <source>
        <dbReference type="ARBA" id="ARBA00022487"/>
    </source>
</evidence>
<keyword evidence="7" id="KW-1185">Reference proteome</keyword>
<proteinExistence type="inferred from homology"/>
<dbReference type="Pfam" id="PF00561">
    <property type="entry name" value="Abhydrolase_1"/>
    <property type="match status" value="1"/>
</dbReference>
<dbReference type="OrthoDB" id="332676at2"/>
<dbReference type="AlphaFoldDB" id="A0A4R1F8A2"/>
<evidence type="ECO:0000256" key="4">
    <source>
        <dbReference type="PIRSR" id="PIRSR005211-1"/>
    </source>
</evidence>
<dbReference type="PROSITE" id="PS01133">
    <property type="entry name" value="UPF0017"/>
    <property type="match status" value="1"/>
</dbReference>
<dbReference type="Gene3D" id="3.40.50.1820">
    <property type="entry name" value="alpha/beta hydrolase"/>
    <property type="match status" value="1"/>
</dbReference>
<dbReference type="Proteomes" id="UP000294887">
    <property type="component" value="Unassembled WGS sequence"/>
</dbReference>
<feature type="active site" description="Charge relay system" evidence="4">
    <location>
        <position position="292"/>
    </location>
</feature>
<evidence type="ECO:0000259" key="5">
    <source>
        <dbReference type="Pfam" id="PF00561"/>
    </source>
</evidence>
<keyword evidence="3" id="KW-0378">Hydrolase</keyword>
<reference evidence="6 7" key="1">
    <citation type="submission" date="2019-03" db="EMBL/GenBank/DDBJ databases">
        <title>Genomic Encyclopedia of Type Strains, Phase IV (KMG-IV): sequencing the most valuable type-strain genomes for metagenomic binning, comparative biology and taxonomic classification.</title>
        <authorList>
            <person name="Goeker M."/>
        </authorList>
    </citation>
    <scope>NUCLEOTIDE SEQUENCE [LARGE SCALE GENOMIC DNA]</scope>
    <source>
        <strain evidence="6 7">DSM 24830</strain>
    </source>
</reference>
<comment type="caution">
    <text evidence="6">The sequence shown here is derived from an EMBL/GenBank/DDBJ whole genome shotgun (WGS) entry which is preliminary data.</text>
</comment>
<dbReference type="NCBIfam" id="NF008218">
    <property type="entry name" value="PRK10985.1"/>
    <property type="match status" value="1"/>
</dbReference>
<feature type="domain" description="AB hydrolase-1" evidence="5">
    <location>
        <begin position="60"/>
        <end position="297"/>
    </location>
</feature>
<feature type="active site" description="Charge relay system" evidence="4">
    <location>
        <position position="264"/>
    </location>
</feature>
<dbReference type="InterPro" id="IPR029058">
    <property type="entry name" value="AB_hydrolase_fold"/>
</dbReference>
<dbReference type="InterPro" id="IPR000073">
    <property type="entry name" value="AB_hydrolase_1"/>
</dbReference>
<accession>A0A4R1F8A2</accession>
<evidence type="ECO:0000313" key="6">
    <source>
        <dbReference type="EMBL" id="TCJ86951.1"/>
    </source>
</evidence>
<dbReference type="GO" id="GO:0047372">
    <property type="term" value="F:monoacylglycerol lipase activity"/>
    <property type="evidence" value="ECO:0007669"/>
    <property type="project" value="TreeGrafter"/>
</dbReference>
<feature type="active site" description="Charge relay system" evidence="4">
    <location>
        <position position="140"/>
    </location>
</feature>
<dbReference type="InterPro" id="IPR050960">
    <property type="entry name" value="AB_hydrolase_4_sf"/>
</dbReference>
<keyword evidence="2" id="KW-0719">Serine esterase</keyword>
<dbReference type="PIRSF" id="PIRSF005211">
    <property type="entry name" value="Ab_hydro_YheT"/>
    <property type="match status" value="1"/>
</dbReference>
<name>A0A4R1F8A2_9GAMM</name>
<evidence type="ECO:0000313" key="7">
    <source>
        <dbReference type="Proteomes" id="UP000294887"/>
    </source>
</evidence>
<sequence>MPIVNSEFKPAWWLNNPHLQTLWSTFFKNRPDLQLHKERLELIDGDFIDISSTTDLHQKPIVLILHGLEGTLESHYAKPLIKLLEDNGYGVCFMHFRGCSGEINRLKRSYHSGDSSDLQAVIDFIKTRYQQAPFAVIGFSLGGNLLLKWLGEQHSEANTTTAIAVSVPFKLKDAAERLEKSFSRVYQNHLMSSCKNKYQQKDNLFNIGLVEDIKSVNTFFDFDDKITAPLHGFSNAEDYYAKSSSHQFLNKIEKPTLILHAEDDPFMWRTTPPQEKDISKNVTVELSKTGGHVGFVSGKYPWAARYWADQRILQWLKSQSKK</sequence>